<accession>A0A401YE88</accession>
<keyword evidence="1" id="KW-0812">Transmembrane</keyword>
<dbReference type="Proteomes" id="UP000286931">
    <property type="component" value="Unassembled WGS sequence"/>
</dbReference>
<keyword evidence="1" id="KW-0472">Membrane</keyword>
<gene>
    <name evidence="2" type="ORF">EHYA_00525</name>
</gene>
<evidence type="ECO:0000256" key="1">
    <source>
        <dbReference type="SAM" id="Phobius"/>
    </source>
</evidence>
<protein>
    <submittedName>
        <fullName evidence="2">Uncharacterized protein</fullName>
    </submittedName>
</protein>
<feature type="transmembrane region" description="Helical" evidence="1">
    <location>
        <begin position="12"/>
        <end position="31"/>
    </location>
</feature>
<keyword evidence="1" id="KW-1133">Transmembrane helix</keyword>
<organism evidence="2 3">
    <name type="scientific">Embleya hyalina</name>
    <dbReference type="NCBI Taxonomy" id="516124"/>
    <lineage>
        <taxon>Bacteria</taxon>
        <taxon>Bacillati</taxon>
        <taxon>Actinomycetota</taxon>
        <taxon>Actinomycetes</taxon>
        <taxon>Kitasatosporales</taxon>
        <taxon>Streptomycetaceae</taxon>
        <taxon>Embleya</taxon>
    </lineage>
</organism>
<evidence type="ECO:0000313" key="3">
    <source>
        <dbReference type="Proteomes" id="UP000286931"/>
    </source>
</evidence>
<keyword evidence="3" id="KW-1185">Reference proteome</keyword>
<comment type="caution">
    <text evidence="2">The sequence shown here is derived from an EMBL/GenBank/DDBJ whole genome shotgun (WGS) entry which is preliminary data.</text>
</comment>
<dbReference type="EMBL" id="BIFH01000013">
    <property type="protein sequence ID" value="GCD92882.1"/>
    <property type="molecule type" value="Genomic_DNA"/>
</dbReference>
<name>A0A401YE88_9ACTN</name>
<proteinExistence type="predicted"/>
<reference evidence="2 3" key="1">
    <citation type="submission" date="2018-12" db="EMBL/GenBank/DDBJ databases">
        <title>Draft genome sequence of Embleya hyalina NBRC 13850T.</title>
        <authorList>
            <person name="Komaki H."/>
            <person name="Hosoyama A."/>
            <person name="Kimura A."/>
            <person name="Ichikawa N."/>
            <person name="Tamura T."/>
        </authorList>
    </citation>
    <scope>NUCLEOTIDE SEQUENCE [LARGE SCALE GENOMIC DNA]</scope>
    <source>
        <strain evidence="2 3">NBRC 13850</strain>
    </source>
</reference>
<dbReference type="AlphaFoldDB" id="A0A401YE88"/>
<sequence>MNGYGSTRGIAIVNVIAALLSASSFLVYPAAATESQLIRNGDFERPAVGGYDYRLVDESNQFLLEGWNLIAPRVGVKVYGTTFSRNQYQALGLNGDDKSGIAQSFYPGRLHSKVTITWRHAQNPYQYEGCPTAPTQSYDASVKDTTGRIVASDVYEPVGGPGNWAAAKALTFDVTDNHYTLTYASRTNGVCGAVVTDVIVDEYHP</sequence>
<evidence type="ECO:0000313" key="2">
    <source>
        <dbReference type="EMBL" id="GCD92882.1"/>
    </source>
</evidence>